<gene>
    <name evidence="1" type="ORF">DBV15_10008</name>
</gene>
<reference evidence="1 2" key="1">
    <citation type="journal article" date="2019" name="Philos. Trans. R. Soc. Lond., B, Biol. Sci.">
        <title>Ant behaviour and brain gene expression of defending hosts depend on the ecological success of the intruding social parasite.</title>
        <authorList>
            <person name="Kaur R."/>
            <person name="Stoldt M."/>
            <person name="Jongepier E."/>
            <person name="Feldmeyer B."/>
            <person name="Menzel F."/>
            <person name="Bornberg-Bauer E."/>
            <person name="Foitzik S."/>
        </authorList>
    </citation>
    <scope>NUCLEOTIDE SEQUENCE [LARGE SCALE GENOMIC DNA]</scope>
    <source>
        <tissue evidence="1">Whole body</tissue>
    </source>
</reference>
<organism evidence="1 2">
    <name type="scientific">Temnothorax longispinosus</name>
    <dbReference type="NCBI Taxonomy" id="300112"/>
    <lineage>
        <taxon>Eukaryota</taxon>
        <taxon>Metazoa</taxon>
        <taxon>Ecdysozoa</taxon>
        <taxon>Arthropoda</taxon>
        <taxon>Hexapoda</taxon>
        <taxon>Insecta</taxon>
        <taxon>Pterygota</taxon>
        <taxon>Neoptera</taxon>
        <taxon>Endopterygota</taxon>
        <taxon>Hymenoptera</taxon>
        <taxon>Apocrita</taxon>
        <taxon>Aculeata</taxon>
        <taxon>Formicoidea</taxon>
        <taxon>Formicidae</taxon>
        <taxon>Myrmicinae</taxon>
        <taxon>Temnothorax</taxon>
    </lineage>
</organism>
<accession>A0A4S2KUZ2</accession>
<evidence type="ECO:0000313" key="1">
    <source>
        <dbReference type="EMBL" id="TGZ51877.1"/>
    </source>
</evidence>
<comment type="caution">
    <text evidence="1">The sequence shown here is derived from an EMBL/GenBank/DDBJ whole genome shotgun (WGS) entry which is preliminary data.</text>
</comment>
<dbReference type="Proteomes" id="UP000310200">
    <property type="component" value="Unassembled WGS sequence"/>
</dbReference>
<dbReference type="EMBL" id="QBLH01001439">
    <property type="protein sequence ID" value="TGZ51877.1"/>
    <property type="molecule type" value="Genomic_DNA"/>
</dbReference>
<name>A0A4S2KUZ2_9HYME</name>
<evidence type="ECO:0000313" key="2">
    <source>
        <dbReference type="Proteomes" id="UP000310200"/>
    </source>
</evidence>
<dbReference type="AlphaFoldDB" id="A0A4S2KUZ2"/>
<keyword evidence="2" id="KW-1185">Reference proteome</keyword>
<sequence length="167" mass="18726">MGKNVTLFSYMVMQHAAHLENLSSYTGPTRARRGSPEMGAIAYTVLWELRNCRVLPEHSGWIANRSLRFPVRRRYIFARVASCSTANERKVAMSAFAFALVVQSGGVRQIAERTAEDRESSEESIDRIMGLNDNDATAYVSHRLTPFVCSLITCPEYDATLLRSTDS</sequence>
<proteinExistence type="predicted"/>
<protein>
    <submittedName>
        <fullName evidence="1">Uncharacterized protein</fullName>
    </submittedName>
</protein>